<feature type="signal peptide" evidence="1">
    <location>
        <begin position="1"/>
        <end position="19"/>
    </location>
</feature>
<evidence type="ECO:0000259" key="2">
    <source>
        <dbReference type="Pfam" id="PF09917"/>
    </source>
</evidence>
<organism evidence="3 4">
    <name type="scientific">Reinekea marina</name>
    <dbReference type="NCBI Taxonomy" id="1310421"/>
    <lineage>
        <taxon>Bacteria</taxon>
        <taxon>Pseudomonadati</taxon>
        <taxon>Pseudomonadota</taxon>
        <taxon>Gammaproteobacteria</taxon>
        <taxon>Oceanospirillales</taxon>
        <taxon>Saccharospirillaceae</taxon>
        <taxon>Reinekea</taxon>
    </lineage>
</organism>
<evidence type="ECO:0000256" key="1">
    <source>
        <dbReference type="SAM" id="SignalP"/>
    </source>
</evidence>
<name>A0ABV7WW50_9GAMM</name>
<dbReference type="Proteomes" id="UP001595710">
    <property type="component" value="Unassembled WGS sequence"/>
</dbReference>
<evidence type="ECO:0000313" key="4">
    <source>
        <dbReference type="Proteomes" id="UP001595710"/>
    </source>
</evidence>
<keyword evidence="1" id="KW-0732">Signal</keyword>
<proteinExistence type="predicted"/>
<accession>A0ABV7WW50</accession>
<comment type="caution">
    <text evidence="3">The sequence shown here is derived from an EMBL/GenBank/DDBJ whole genome shotgun (WGS) entry which is preliminary data.</text>
</comment>
<dbReference type="PANTHER" id="PTHR36919:SF3">
    <property type="entry name" value="BLL5882 PROTEIN"/>
    <property type="match status" value="1"/>
</dbReference>
<dbReference type="PANTHER" id="PTHR36919">
    <property type="entry name" value="BLR1215 PROTEIN"/>
    <property type="match status" value="1"/>
</dbReference>
<dbReference type="RefSeq" id="WP_377363547.1">
    <property type="nucleotide sequence ID" value="NZ_JBHRYN010000069.1"/>
</dbReference>
<reference evidence="4" key="1">
    <citation type="journal article" date="2019" name="Int. J. Syst. Evol. Microbiol.">
        <title>The Global Catalogue of Microorganisms (GCM) 10K type strain sequencing project: providing services to taxonomists for standard genome sequencing and annotation.</title>
        <authorList>
            <consortium name="The Broad Institute Genomics Platform"/>
            <consortium name="The Broad Institute Genome Sequencing Center for Infectious Disease"/>
            <person name="Wu L."/>
            <person name="Ma J."/>
        </authorList>
    </citation>
    <scope>NUCLEOTIDE SEQUENCE [LARGE SCALE GENOMIC DNA]</scope>
    <source>
        <strain evidence="4">CECT 8288</strain>
    </source>
</reference>
<dbReference type="Gene3D" id="2.40.128.520">
    <property type="match status" value="1"/>
</dbReference>
<keyword evidence="4" id="KW-1185">Reference proteome</keyword>
<feature type="domain" description="DUF2147" evidence="2">
    <location>
        <begin position="26"/>
        <end position="142"/>
    </location>
</feature>
<gene>
    <name evidence="3" type="ORF">ACFOND_15880</name>
</gene>
<dbReference type="InterPro" id="IPR019223">
    <property type="entry name" value="DUF2147"/>
</dbReference>
<evidence type="ECO:0000313" key="3">
    <source>
        <dbReference type="EMBL" id="MFC3703109.1"/>
    </source>
</evidence>
<feature type="chain" id="PRO_5046162984" evidence="1">
    <location>
        <begin position="20"/>
        <end position="144"/>
    </location>
</feature>
<dbReference type="EMBL" id="JBHRYN010000069">
    <property type="protein sequence ID" value="MFC3703109.1"/>
    <property type="molecule type" value="Genomic_DNA"/>
</dbReference>
<protein>
    <submittedName>
        <fullName evidence="3">DUF2147 domain-containing protein</fullName>
    </submittedName>
</protein>
<dbReference type="Pfam" id="PF09917">
    <property type="entry name" value="DUF2147"/>
    <property type="match status" value="1"/>
</dbReference>
<sequence length="144" mass="16003">MKKILLTLLSVFTLSLASADNSSPEGTWKTIDDETGKAKSLVKIWIDKGELKGQIIELLNPSEPNPVCKECKGSRKNKPIEGMVFVWGLEKDGDEWTGGKILDPNNGKEYKANLELIENGKKLSVRGFIGFALIGRTQVWERVN</sequence>